<dbReference type="Proteomes" id="UP000521227">
    <property type="component" value="Unassembled WGS sequence"/>
</dbReference>
<protein>
    <submittedName>
        <fullName evidence="3">Uncharacterized protein</fullName>
    </submittedName>
</protein>
<organism evidence="3 4">
    <name type="scientific">Afipia massiliensis</name>
    <dbReference type="NCBI Taxonomy" id="211460"/>
    <lineage>
        <taxon>Bacteria</taxon>
        <taxon>Pseudomonadati</taxon>
        <taxon>Pseudomonadota</taxon>
        <taxon>Alphaproteobacteria</taxon>
        <taxon>Hyphomicrobiales</taxon>
        <taxon>Nitrobacteraceae</taxon>
        <taxon>Afipia</taxon>
    </lineage>
</organism>
<accession>A0A840MUC0</accession>
<evidence type="ECO:0000256" key="1">
    <source>
        <dbReference type="SAM" id="MobiDB-lite"/>
    </source>
</evidence>
<feature type="chain" id="PRO_5033055084" evidence="2">
    <location>
        <begin position="23"/>
        <end position="97"/>
    </location>
</feature>
<dbReference type="EMBL" id="JACHIJ010000001">
    <property type="protein sequence ID" value="MBB5050360.1"/>
    <property type="molecule type" value="Genomic_DNA"/>
</dbReference>
<keyword evidence="2" id="KW-0732">Signal</keyword>
<feature type="compositionally biased region" description="Low complexity" evidence="1">
    <location>
        <begin position="34"/>
        <end position="47"/>
    </location>
</feature>
<evidence type="ECO:0000313" key="3">
    <source>
        <dbReference type="EMBL" id="MBB5050360.1"/>
    </source>
</evidence>
<evidence type="ECO:0000256" key="2">
    <source>
        <dbReference type="SAM" id="SignalP"/>
    </source>
</evidence>
<proteinExistence type="predicted"/>
<dbReference type="AlphaFoldDB" id="A0A840MUC0"/>
<feature type="compositionally biased region" description="Polar residues" evidence="1">
    <location>
        <begin position="48"/>
        <end position="59"/>
    </location>
</feature>
<feature type="region of interest" description="Disordered" evidence="1">
    <location>
        <begin position="25"/>
        <end position="97"/>
    </location>
</feature>
<feature type="signal peptide" evidence="2">
    <location>
        <begin position="1"/>
        <end position="22"/>
    </location>
</feature>
<evidence type="ECO:0000313" key="4">
    <source>
        <dbReference type="Proteomes" id="UP000521227"/>
    </source>
</evidence>
<comment type="caution">
    <text evidence="3">The sequence shown here is derived from an EMBL/GenBank/DDBJ whole genome shotgun (WGS) entry which is preliminary data.</text>
</comment>
<gene>
    <name evidence="3" type="ORF">HNQ36_000308</name>
</gene>
<reference evidence="3 4" key="1">
    <citation type="submission" date="2020-08" db="EMBL/GenBank/DDBJ databases">
        <title>Genomic Encyclopedia of Type Strains, Phase IV (KMG-IV): sequencing the most valuable type-strain genomes for metagenomic binning, comparative biology and taxonomic classification.</title>
        <authorList>
            <person name="Goeker M."/>
        </authorList>
    </citation>
    <scope>NUCLEOTIDE SEQUENCE [LARGE SCALE GENOMIC DNA]</scope>
    <source>
        <strain evidence="3 4">DSM 17498</strain>
    </source>
</reference>
<name>A0A840MUC0_9BRAD</name>
<sequence>MRTRVIVAAAVAGLFAATPLLAQTSAPAAEKPETSCNTTPSGTTTGNADTKAQTSTSMEKSAILPSAGGHADSAAPTVQSDGKPMAVRPDCPPETKK</sequence>